<proteinExistence type="predicted"/>
<dbReference type="Gene3D" id="3.40.50.2000">
    <property type="entry name" value="Glycogen Phosphorylase B"/>
    <property type="match status" value="1"/>
</dbReference>
<keyword evidence="2" id="KW-1185">Reference proteome</keyword>
<evidence type="ECO:0008006" key="3">
    <source>
        <dbReference type="Google" id="ProtNLM"/>
    </source>
</evidence>
<dbReference type="SUPFAM" id="SSF53756">
    <property type="entry name" value="UDP-Glycosyltransferase/glycogen phosphorylase"/>
    <property type="match status" value="1"/>
</dbReference>
<dbReference type="RefSeq" id="WP_263124964.1">
    <property type="nucleotide sequence ID" value="NZ_CP106753.1"/>
</dbReference>
<sequence>MRLWLYSEGDASRGMGHLSRCLAYATAWRGQGGTVRWVVDGDAAAQALLAAQDVVWQAWQAAPPLPGASDVAIVDSYSAEPAALQRIAACAARVMYLDDTERLDYPAGLVIHAAPGLGGDRGEARWARGPMWQPLRPAFAEVPQRRVLPAVTRVLVLMGGTDPRGLTPRMVALARKAYPLAQIHAVLGGPAAPAPDNCTVHRQLDDAAMCAQMLAADLAISAAGQTVSELARCGTPAVLVAVAENQHKQLREWPVLGTAIAAGWWHDPQLDRQLLAALAALATPQARAAMARAGQAAVDGQGVARALAWLTGATP</sequence>
<dbReference type="Gene3D" id="3.40.50.11190">
    <property type="match status" value="1"/>
</dbReference>
<gene>
    <name evidence="1" type="ORF">N8I74_00620</name>
</gene>
<dbReference type="EMBL" id="CP106753">
    <property type="protein sequence ID" value="UXY15553.1"/>
    <property type="molecule type" value="Genomic_DNA"/>
</dbReference>
<accession>A0ABY6DUK4</accession>
<reference evidence="1" key="1">
    <citation type="submission" date="2022-10" db="EMBL/GenBank/DDBJ databases">
        <title>Chitiniphilus purpureus sp. nov., a novel chitin-degrading bacterium isolated from crawfish pond sediment.</title>
        <authorList>
            <person name="Li K."/>
        </authorList>
    </citation>
    <scope>NUCLEOTIDE SEQUENCE</scope>
    <source>
        <strain evidence="1">CD1</strain>
    </source>
</reference>
<evidence type="ECO:0000313" key="2">
    <source>
        <dbReference type="Proteomes" id="UP001061302"/>
    </source>
</evidence>
<evidence type="ECO:0000313" key="1">
    <source>
        <dbReference type="EMBL" id="UXY15553.1"/>
    </source>
</evidence>
<protein>
    <recommendedName>
        <fullName evidence="3">UDP-2,4-diacetamido-2,4, 6-trideoxy-beta-L-altropyranose hydrolase</fullName>
    </recommendedName>
</protein>
<name>A0ABY6DUK4_9NEIS</name>
<organism evidence="1 2">
    <name type="scientific">Chitiniphilus purpureus</name>
    <dbReference type="NCBI Taxonomy" id="2981137"/>
    <lineage>
        <taxon>Bacteria</taxon>
        <taxon>Pseudomonadati</taxon>
        <taxon>Pseudomonadota</taxon>
        <taxon>Betaproteobacteria</taxon>
        <taxon>Neisseriales</taxon>
        <taxon>Chitinibacteraceae</taxon>
        <taxon>Chitiniphilus</taxon>
    </lineage>
</organism>
<dbReference type="Proteomes" id="UP001061302">
    <property type="component" value="Chromosome"/>
</dbReference>